<keyword evidence="5" id="KW-1185">Reference proteome</keyword>
<keyword evidence="1" id="KW-0677">Repeat</keyword>
<dbReference type="Pfam" id="PF12796">
    <property type="entry name" value="Ank_2"/>
    <property type="match status" value="1"/>
</dbReference>
<dbReference type="PANTHER" id="PTHR24201:SF15">
    <property type="entry name" value="ANKYRIN REPEAT DOMAIN-CONTAINING PROTEIN 66"/>
    <property type="match status" value="1"/>
</dbReference>
<dbReference type="SMART" id="SM00248">
    <property type="entry name" value="ANK"/>
    <property type="match status" value="3"/>
</dbReference>
<comment type="caution">
    <text evidence="4">The sequence shown here is derived from an EMBL/GenBank/DDBJ whole genome shotgun (WGS) entry which is preliminary data.</text>
</comment>
<dbReference type="InterPro" id="IPR002110">
    <property type="entry name" value="Ankyrin_rpt"/>
</dbReference>
<proteinExistence type="predicted"/>
<dbReference type="AlphaFoldDB" id="A0A8S3W2F9"/>
<accession>A0A8S3W2F9</accession>
<feature type="repeat" description="ANK" evidence="3">
    <location>
        <begin position="43"/>
        <end position="75"/>
    </location>
</feature>
<dbReference type="PANTHER" id="PTHR24201">
    <property type="entry name" value="ANK_REP_REGION DOMAIN-CONTAINING PROTEIN"/>
    <property type="match status" value="1"/>
</dbReference>
<dbReference type="PROSITE" id="PS50297">
    <property type="entry name" value="ANK_REP_REGION"/>
    <property type="match status" value="2"/>
</dbReference>
<gene>
    <name evidence="4" type="ORF">PAPOLLO_LOCUS1233</name>
</gene>
<evidence type="ECO:0000256" key="2">
    <source>
        <dbReference type="ARBA" id="ARBA00023043"/>
    </source>
</evidence>
<sequence>MDLSPDEDHFPGRLLHQAALWDNLEFLQELLASGADVNARDANNRTALHAAALAERSRCLVALCAEGAELDVQSDASTGGKTALHIAAERGHAENVRTLLSAGSRPDIVDAAGDTPLGLAERGCHRHAAHALREAREWRRARVLARARVNQNVCRRQLHSECSREPSVCVRRARAHSARAFLMAGSARIVHSDLASV</sequence>
<evidence type="ECO:0000256" key="3">
    <source>
        <dbReference type="PROSITE-ProRule" id="PRU00023"/>
    </source>
</evidence>
<dbReference type="Proteomes" id="UP000691718">
    <property type="component" value="Unassembled WGS sequence"/>
</dbReference>
<dbReference type="OrthoDB" id="10252328at2759"/>
<feature type="repeat" description="ANK" evidence="3">
    <location>
        <begin position="15"/>
        <end position="42"/>
    </location>
</feature>
<dbReference type="InterPro" id="IPR050776">
    <property type="entry name" value="Ank_Repeat/CDKN_Inhibitor"/>
</dbReference>
<dbReference type="EMBL" id="CAJQZP010000080">
    <property type="protein sequence ID" value="CAG4936595.1"/>
    <property type="molecule type" value="Genomic_DNA"/>
</dbReference>
<name>A0A8S3W2F9_PARAO</name>
<organism evidence="4 5">
    <name type="scientific">Parnassius apollo</name>
    <name type="common">Apollo butterfly</name>
    <name type="synonym">Papilio apollo</name>
    <dbReference type="NCBI Taxonomy" id="110799"/>
    <lineage>
        <taxon>Eukaryota</taxon>
        <taxon>Metazoa</taxon>
        <taxon>Ecdysozoa</taxon>
        <taxon>Arthropoda</taxon>
        <taxon>Hexapoda</taxon>
        <taxon>Insecta</taxon>
        <taxon>Pterygota</taxon>
        <taxon>Neoptera</taxon>
        <taxon>Endopterygota</taxon>
        <taxon>Lepidoptera</taxon>
        <taxon>Glossata</taxon>
        <taxon>Ditrysia</taxon>
        <taxon>Papilionoidea</taxon>
        <taxon>Papilionidae</taxon>
        <taxon>Parnassiinae</taxon>
        <taxon>Parnassini</taxon>
        <taxon>Parnassius</taxon>
        <taxon>Parnassius</taxon>
    </lineage>
</organism>
<evidence type="ECO:0000313" key="4">
    <source>
        <dbReference type="EMBL" id="CAG4936595.1"/>
    </source>
</evidence>
<reference evidence="4" key="1">
    <citation type="submission" date="2021-04" db="EMBL/GenBank/DDBJ databases">
        <authorList>
            <person name="Tunstrom K."/>
        </authorList>
    </citation>
    <scope>NUCLEOTIDE SEQUENCE</scope>
</reference>
<evidence type="ECO:0000313" key="5">
    <source>
        <dbReference type="Proteomes" id="UP000691718"/>
    </source>
</evidence>
<dbReference type="PROSITE" id="PS50088">
    <property type="entry name" value="ANK_REPEAT"/>
    <property type="match status" value="3"/>
</dbReference>
<feature type="repeat" description="ANK" evidence="3">
    <location>
        <begin position="79"/>
        <end position="111"/>
    </location>
</feature>
<evidence type="ECO:0000256" key="1">
    <source>
        <dbReference type="ARBA" id="ARBA00022737"/>
    </source>
</evidence>
<protein>
    <submittedName>
        <fullName evidence="4">(apollo) hypothetical protein</fullName>
    </submittedName>
</protein>
<keyword evidence="2 3" id="KW-0040">ANK repeat</keyword>